<evidence type="ECO:0000313" key="2">
    <source>
        <dbReference type="Proteomes" id="UP001254848"/>
    </source>
</evidence>
<proteinExistence type="predicted"/>
<evidence type="ECO:0000313" key="1">
    <source>
        <dbReference type="EMBL" id="MDT8900941.1"/>
    </source>
</evidence>
<protein>
    <submittedName>
        <fullName evidence="1">Uncharacterized protein</fullName>
    </submittedName>
</protein>
<organism evidence="1 2">
    <name type="scientific">Anaeroselena agilis</name>
    <dbReference type="NCBI Taxonomy" id="3063788"/>
    <lineage>
        <taxon>Bacteria</taxon>
        <taxon>Bacillati</taxon>
        <taxon>Bacillota</taxon>
        <taxon>Negativicutes</taxon>
        <taxon>Acetonemataceae</taxon>
        <taxon>Anaeroselena</taxon>
    </lineage>
</organism>
<name>A0ABU3NVV0_9FIRM</name>
<gene>
    <name evidence="1" type="ORF">Q4T40_06815</name>
</gene>
<sequence length="138" mass="14791">MAQLVNNQTQLLNVNLTGTTNTAVCGLQNGSEVIVDLREAISGELQIKFATTTGGASNTIRVFVQPSYNGVDFVDRNISLMREVGTIVCPNDTADHIASLNLTADMVGYSYAKVCFYANAASNVTVIKDARFITRVPA</sequence>
<dbReference type="RefSeq" id="WP_413779473.1">
    <property type="nucleotide sequence ID" value="NZ_JAUOZS010000001.1"/>
</dbReference>
<reference evidence="1 2" key="1">
    <citation type="submission" date="2023-07" db="EMBL/GenBank/DDBJ databases">
        <title>The novel representative of Negativicutes class, Anaeroselena agilis gen. nov. sp. nov.</title>
        <authorList>
            <person name="Prokofeva M.I."/>
            <person name="Elcheninov A.G."/>
            <person name="Klyukina A."/>
            <person name="Kublanov I.V."/>
            <person name="Frolov E.N."/>
            <person name="Podosokorskaya O.A."/>
        </authorList>
    </citation>
    <scope>NUCLEOTIDE SEQUENCE [LARGE SCALE GENOMIC DNA]</scope>
    <source>
        <strain evidence="1 2">4137-cl</strain>
    </source>
</reference>
<comment type="caution">
    <text evidence="1">The sequence shown here is derived from an EMBL/GenBank/DDBJ whole genome shotgun (WGS) entry which is preliminary data.</text>
</comment>
<keyword evidence="2" id="KW-1185">Reference proteome</keyword>
<accession>A0ABU3NVV0</accession>
<dbReference type="EMBL" id="JAUOZS010000001">
    <property type="protein sequence ID" value="MDT8900941.1"/>
    <property type="molecule type" value="Genomic_DNA"/>
</dbReference>
<dbReference type="Proteomes" id="UP001254848">
    <property type="component" value="Unassembled WGS sequence"/>
</dbReference>